<gene>
    <name evidence="1" type="ORF">VHEMI00841</name>
</gene>
<dbReference type="AlphaFoldDB" id="A0A0A1T3N7"/>
<dbReference type="HOGENOM" id="CLU_083946_0_0_1"/>
<dbReference type="STRING" id="1531966.A0A0A1T3N7"/>
<evidence type="ECO:0000313" key="2">
    <source>
        <dbReference type="Proteomes" id="UP000039046"/>
    </source>
</evidence>
<reference evidence="1 2" key="1">
    <citation type="journal article" date="2015" name="Genome Announc.">
        <title>Draft Genome Sequence and Gene Annotation of the Entomopathogenic Fungus Verticillium hemipterigenum.</title>
        <authorList>
            <person name="Horn F."/>
            <person name="Habel A."/>
            <person name="Scharf D.H."/>
            <person name="Dworschak J."/>
            <person name="Brakhage A.A."/>
            <person name="Guthke R."/>
            <person name="Hertweck C."/>
            <person name="Linde J."/>
        </authorList>
    </citation>
    <scope>NUCLEOTIDE SEQUENCE [LARGE SCALE GENOMIC DNA]</scope>
</reference>
<name>A0A0A1T3N7_9HYPO</name>
<protein>
    <submittedName>
        <fullName evidence="1">Uncharacterized protein</fullName>
    </submittedName>
</protein>
<proteinExistence type="predicted"/>
<accession>A0A0A1T3N7</accession>
<sequence length="244" mass="25995">MRSASAFGAFTFTATVFANLHFDWYIPDAPAQGIRSITFPMYQADAPRISGYYFAQQFQIVDSNPNNGGLGYTGLQPGEDIDGNSTIYAVFSNFGAGVTTSHPQCRGGADGARDGVSCALRFSGSYAPTYNILVENIGGTTWRGTITDTTSGIQRVIGEYTMPPTSGLIQNYNIGFVEYYPWNGKVANCPAQPKTSVWFGKPIAAGVQGTLSGLRHSYPCEGNGQVALSSSPTTNGLTINYGNV</sequence>
<dbReference type="OrthoDB" id="5576763at2759"/>
<evidence type="ECO:0000313" key="1">
    <source>
        <dbReference type="EMBL" id="CEJ80670.1"/>
    </source>
</evidence>
<dbReference type="EMBL" id="CDHN01000001">
    <property type="protein sequence ID" value="CEJ80670.1"/>
    <property type="molecule type" value="Genomic_DNA"/>
</dbReference>
<keyword evidence="2" id="KW-1185">Reference proteome</keyword>
<dbReference type="Proteomes" id="UP000039046">
    <property type="component" value="Unassembled WGS sequence"/>
</dbReference>
<organism evidence="1 2">
    <name type="scientific">[Torrubiella] hemipterigena</name>
    <dbReference type="NCBI Taxonomy" id="1531966"/>
    <lineage>
        <taxon>Eukaryota</taxon>
        <taxon>Fungi</taxon>
        <taxon>Dikarya</taxon>
        <taxon>Ascomycota</taxon>
        <taxon>Pezizomycotina</taxon>
        <taxon>Sordariomycetes</taxon>
        <taxon>Hypocreomycetidae</taxon>
        <taxon>Hypocreales</taxon>
        <taxon>Clavicipitaceae</taxon>
        <taxon>Clavicipitaceae incertae sedis</taxon>
        <taxon>'Torrubiella' clade</taxon>
    </lineage>
</organism>